<sequence>MQTSCEEILHPICDSDRMIFCPGLSRAIYNYSYFCSFKIRHETKDEKEHAYV</sequence>
<dbReference type="HOGENOM" id="CLU_3085675_0_0_10"/>
<evidence type="ECO:0000313" key="2">
    <source>
        <dbReference type="Proteomes" id="UP000005436"/>
    </source>
</evidence>
<dbReference type="EMBL" id="CP003191">
    <property type="protein sequence ID" value="AEW20292.1"/>
    <property type="molecule type" value="Genomic_DNA"/>
</dbReference>
<dbReference type="AlphaFoldDB" id="G8UPB7"/>
<dbReference type="STRING" id="203275.BFO_2952"/>
<accession>G8UPB7</accession>
<evidence type="ECO:0000313" key="1">
    <source>
        <dbReference type="EMBL" id="AEW20292.1"/>
    </source>
</evidence>
<keyword evidence="2" id="KW-1185">Reference proteome</keyword>
<organism evidence="1 2">
    <name type="scientific">Tannerella forsythia (strain ATCC 43037 / JCM 10827 / CCUG 21028 A / KCTC 5666 / FDC 338)</name>
    <name type="common">Bacteroides forsythus</name>
    <dbReference type="NCBI Taxonomy" id="203275"/>
    <lineage>
        <taxon>Bacteria</taxon>
        <taxon>Pseudomonadati</taxon>
        <taxon>Bacteroidota</taxon>
        <taxon>Bacteroidia</taxon>
        <taxon>Bacteroidales</taxon>
        <taxon>Tannerellaceae</taxon>
        <taxon>Tannerella</taxon>
    </lineage>
</organism>
<reference evidence="2" key="1">
    <citation type="submission" date="2011-12" db="EMBL/GenBank/DDBJ databases">
        <title>Complete sequence of Tannerella forsythia ATCC 43037.</title>
        <authorList>
            <person name="Dewhirst F."/>
            <person name="Tanner A."/>
            <person name="Izard J."/>
            <person name="Brinkac L."/>
            <person name="Durkin A.S."/>
            <person name="Hostetler J."/>
            <person name="Shetty J."/>
            <person name="Torralba M."/>
            <person name="Gill S."/>
            <person name="Nelson K."/>
        </authorList>
    </citation>
    <scope>NUCLEOTIDE SEQUENCE [LARGE SCALE GENOMIC DNA]</scope>
    <source>
        <strain evidence="2">ATCC 43037 / JCM 10827 / CCUG 33226 / KCTC 5666 / FDC 338</strain>
    </source>
</reference>
<protein>
    <submittedName>
        <fullName evidence="1">Uncharacterized protein</fullName>
    </submittedName>
</protein>
<dbReference type="Proteomes" id="UP000005436">
    <property type="component" value="Chromosome"/>
</dbReference>
<name>G8UPB7_TANFA</name>
<dbReference type="KEGG" id="tfo:BFO_2952"/>
<proteinExistence type="predicted"/>
<gene>
    <name evidence="1" type="ordered locus">BFO_2952</name>
</gene>